<sequence length="738" mass="81668">MTRSPTPARCCGRSSLGLLVTTAVLLVAAQQCSAAYYGKLIGKLSQLHHGVSGEVYAVDARTLFIKDFTYDGEGPAAYFYAGHTKIVGNNGFKVRDERGTTNVLKRYRKKDITLTLPEGKTLANIKWFSVWCDEFAVNFGDVKIPRNFDYPRPQKLEGLSGIHGVSSEPAVVVDAQTLLIPSFSYDGTAPDAKFWVGAGPSPSPQGIRVPDENGKEVPLRRYDRKTIVLTLPGDLTVHQLGHFGVWCEAFAVDFGHVQIQQGLNVPPSLKMLGISPQSKLNCEVLEDGLAFEVRWAVAGDSIVVQLVGKLDNNQYMSFGLSADPKRSVMVGGDVVVAWVDKQTLQGYAVDYFLDAKSQCSGGRGSCPDLKIQDNTNSVRLLNAAMVNGYSIVTYQRPLKASDELDRQIYTNISQAVIWAIGPLNDKGEVSFHSNYLKGDRFIEFGRPPAWNCPVPELQEAQPQQQHQNRVQLQPQQSQKLQEDSYAQVAPTTRRPHRPQATPAPAPRNGAWEIPPIECYEPEDGVLYAQMGPTGGKHGYPAITGHVGWGISWYINGLLIPEIHVVRGKEYSFVVEGGNDEDKPARYHPFYITDDPVGGYQHKTPEERANVTIFAGVRRQRGVVRPTGVGRLCNWVPDQSQPEADEFTSFGAYQRTLTLECDPGEPGIVTWTPDKNTPDTVYYQCFTHRYLGWKIHVHDSCDTQRGSASEQHEVRVSPNDQKDSYQPVDLDTGASINTK</sequence>
<keyword evidence="1" id="KW-0677">Repeat</keyword>
<feature type="compositionally biased region" description="Basic and acidic residues" evidence="2">
    <location>
        <begin position="709"/>
        <end position="722"/>
    </location>
</feature>
<dbReference type="OrthoDB" id="2448405at2759"/>
<keyword evidence="3" id="KW-0732">Signal</keyword>
<accession>A0A7M7QIP1</accession>
<dbReference type="AlphaFoldDB" id="A0A7M7QIP1"/>
<proteinExistence type="predicted"/>
<dbReference type="CDD" id="cd09631">
    <property type="entry name" value="DOMON_DOH"/>
    <property type="match status" value="1"/>
</dbReference>
<reference evidence="6" key="1">
    <citation type="submission" date="2021-01" db="UniProtKB">
        <authorList>
            <consortium name="EnsemblMetazoa"/>
        </authorList>
    </citation>
    <scope>IDENTIFICATION</scope>
</reference>
<dbReference type="SMART" id="SM00664">
    <property type="entry name" value="DoH"/>
    <property type="match status" value="1"/>
</dbReference>
<feature type="region of interest" description="Disordered" evidence="2">
    <location>
        <begin position="458"/>
        <end position="513"/>
    </location>
</feature>
<evidence type="ECO:0000313" key="7">
    <source>
        <dbReference type="Proteomes" id="UP000002358"/>
    </source>
</evidence>
<evidence type="ECO:0000313" key="6">
    <source>
        <dbReference type="EnsemblMetazoa" id="XP_031787412"/>
    </source>
</evidence>
<dbReference type="Pfam" id="PF03351">
    <property type="entry name" value="DOMON"/>
    <property type="match status" value="1"/>
</dbReference>
<evidence type="ECO:0000259" key="5">
    <source>
        <dbReference type="PROSITE" id="PS51549"/>
    </source>
</evidence>
<dbReference type="InterPro" id="IPR052126">
    <property type="entry name" value="Spindle_Org/Thrombomodulin"/>
</dbReference>
<feature type="compositionally biased region" description="Low complexity" evidence="2">
    <location>
        <begin position="458"/>
        <end position="479"/>
    </location>
</feature>
<dbReference type="SMART" id="SM00686">
    <property type="entry name" value="DM13"/>
    <property type="match status" value="2"/>
</dbReference>
<dbReference type="Proteomes" id="UP000002358">
    <property type="component" value="Chromosome 5"/>
</dbReference>
<dbReference type="SMR" id="A0A7M7QIP1"/>
<feature type="chain" id="PRO_5029448708" description="Protein Skeletor" evidence="3">
    <location>
        <begin position="35"/>
        <end position="738"/>
    </location>
</feature>
<evidence type="ECO:0000259" key="4">
    <source>
        <dbReference type="PROSITE" id="PS50836"/>
    </source>
</evidence>
<dbReference type="Pfam" id="PF25489">
    <property type="entry name" value="At5g54830"/>
    <property type="match status" value="1"/>
</dbReference>
<keyword evidence="7" id="KW-1185">Reference proteome</keyword>
<dbReference type="InterPro" id="IPR057443">
    <property type="entry name" value="At5g54830-like"/>
</dbReference>
<feature type="region of interest" description="Disordered" evidence="2">
    <location>
        <begin position="703"/>
        <end position="738"/>
    </location>
</feature>
<organism evidence="6 7">
    <name type="scientific">Nasonia vitripennis</name>
    <name type="common">Parasitic wasp</name>
    <dbReference type="NCBI Taxonomy" id="7425"/>
    <lineage>
        <taxon>Eukaryota</taxon>
        <taxon>Metazoa</taxon>
        <taxon>Ecdysozoa</taxon>
        <taxon>Arthropoda</taxon>
        <taxon>Hexapoda</taxon>
        <taxon>Insecta</taxon>
        <taxon>Pterygota</taxon>
        <taxon>Neoptera</taxon>
        <taxon>Endopterygota</taxon>
        <taxon>Hymenoptera</taxon>
        <taxon>Apocrita</taxon>
        <taxon>Proctotrupomorpha</taxon>
        <taxon>Chalcidoidea</taxon>
        <taxon>Pteromalidae</taxon>
        <taxon>Pteromalinae</taxon>
        <taxon>Nasonia</taxon>
    </lineage>
</organism>
<dbReference type="CTD" id="131892018"/>
<dbReference type="EnsemblMetazoa" id="XM_031931552">
    <property type="protein sequence ID" value="XP_031787412"/>
    <property type="gene ID" value="LOC100122887"/>
</dbReference>
<dbReference type="PROSITE" id="PS50836">
    <property type="entry name" value="DOMON"/>
    <property type="match status" value="1"/>
</dbReference>
<feature type="domain" description="DM13" evidence="5">
    <location>
        <begin position="38"/>
        <end position="145"/>
    </location>
</feature>
<feature type="domain" description="DM13" evidence="5">
    <location>
        <begin position="154"/>
        <end position="260"/>
    </location>
</feature>
<dbReference type="PROSITE" id="PS51549">
    <property type="entry name" value="DM13"/>
    <property type="match status" value="2"/>
</dbReference>
<dbReference type="Pfam" id="PF10517">
    <property type="entry name" value="DM13"/>
    <property type="match status" value="2"/>
</dbReference>
<dbReference type="RefSeq" id="XP_031787412.1">
    <property type="nucleotide sequence ID" value="XM_031931552.2"/>
</dbReference>
<dbReference type="InterPro" id="IPR019545">
    <property type="entry name" value="DM13_domain"/>
</dbReference>
<feature type="signal peptide" evidence="3">
    <location>
        <begin position="1"/>
        <end position="34"/>
    </location>
</feature>
<dbReference type="InterPro" id="IPR045266">
    <property type="entry name" value="DOH_DOMON"/>
</dbReference>
<protein>
    <recommendedName>
        <fullName evidence="8">Protein Skeletor</fullName>
    </recommendedName>
</protein>
<evidence type="ECO:0000256" key="1">
    <source>
        <dbReference type="ARBA" id="ARBA00022737"/>
    </source>
</evidence>
<evidence type="ECO:0000256" key="2">
    <source>
        <dbReference type="SAM" id="MobiDB-lite"/>
    </source>
</evidence>
<feature type="domain" description="DOMON" evidence="4">
    <location>
        <begin position="289"/>
        <end position="421"/>
    </location>
</feature>
<dbReference type="GeneID" id="100122887"/>
<evidence type="ECO:0008006" key="8">
    <source>
        <dbReference type="Google" id="ProtNLM"/>
    </source>
</evidence>
<dbReference type="PANTHER" id="PTHR24036">
    <property type="entry name" value="SKELETOR-RELATED"/>
    <property type="match status" value="1"/>
</dbReference>
<name>A0A7M7QIP1_NASVI</name>
<evidence type="ECO:0000256" key="3">
    <source>
        <dbReference type="SAM" id="SignalP"/>
    </source>
</evidence>
<dbReference type="PANTHER" id="PTHR24036:SF13">
    <property type="entry name" value="PROTEIN SKELETOR, ISOFORMS D_E"/>
    <property type="match status" value="1"/>
</dbReference>
<dbReference type="InParanoid" id="A0A7M7QIP1"/>
<dbReference type="InterPro" id="IPR005018">
    <property type="entry name" value="DOMON_domain"/>
</dbReference>